<evidence type="ECO:0000313" key="2">
    <source>
        <dbReference type="Proteomes" id="UP000283492"/>
    </source>
</evidence>
<dbReference type="EMBL" id="QSFX01000020">
    <property type="protein sequence ID" value="RHA87409.1"/>
    <property type="molecule type" value="Genomic_DNA"/>
</dbReference>
<accession>A0A413TQW2</accession>
<evidence type="ECO:0008006" key="3">
    <source>
        <dbReference type="Google" id="ProtNLM"/>
    </source>
</evidence>
<dbReference type="Proteomes" id="UP000283492">
    <property type="component" value="Unassembled WGS sequence"/>
</dbReference>
<sequence>MIDLDEWITELDEEPDQELADYEAYQKQLFEDYVLRKNDNQEKRKELLKRYQTGAPLTGEKGLRKELAAFDLGYFGRAYLPHYFVRKSPKFHEELDDIWEHSVMKSLNPLKSAKEISMEKGSRNVIAAPRGHAKSTNLTFKDDLHATLYVYKHYILILSDSSDQAEGFLDEIKTELEENAAIIEDFGQLKSDKAWRSNVIVTKNNVKIEAIGSGKKVRGRKHKNWRPDLIVLDDIENDENVNTPDQRKKLKSWFEKAVSKAGDTYTDIMYIGTVLHYDSLLNNVLKNPRYHVKKYRAVISWAANQKLWDEWEEIYTNLLDEKHEDHAQKFFDEHRKEMLEGTEILWEDKLSYYDLMEIRVTEGEASFNSELQNDPIDPESATFNEEWFDYYEPEQVDFKSSNFIFVGANDPSLGKNKKSDTSGIIALALDLTTGYMYAAEASIEKRKPDVIIDDIFEMNKRLKRDYGKGFFKFGVETVQFQYYFKEVMAQRSAEQGEYLPIEEIQSSANKMLRIESLQPIVKNKYLKFRRDQKTLLQQMKEFPMGRNDDAPDTLQMAVQLAQAVKSTATHGKYKSLIKRKFRMGKGAY</sequence>
<dbReference type="RefSeq" id="WP_118582154.1">
    <property type="nucleotide sequence ID" value="NZ_CABJFX010000020.1"/>
</dbReference>
<dbReference type="NCBIfam" id="TIGR01630">
    <property type="entry name" value="psiM2_ORF9"/>
    <property type="match status" value="1"/>
</dbReference>
<organism evidence="1 2">
    <name type="scientific">Roseburia inulinivorans</name>
    <dbReference type="NCBI Taxonomy" id="360807"/>
    <lineage>
        <taxon>Bacteria</taxon>
        <taxon>Bacillati</taxon>
        <taxon>Bacillota</taxon>
        <taxon>Clostridia</taxon>
        <taxon>Lachnospirales</taxon>
        <taxon>Lachnospiraceae</taxon>
        <taxon>Roseburia</taxon>
    </lineage>
</organism>
<reference evidence="1 2" key="1">
    <citation type="submission" date="2018-08" db="EMBL/GenBank/DDBJ databases">
        <title>A genome reference for cultivated species of the human gut microbiota.</title>
        <authorList>
            <person name="Zou Y."/>
            <person name="Xue W."/>
            <person name="Luo G."/>
        </authorList>
    </citation>
    <scope>NUCLEOTIDE SEQUENCE [LARGE SCALE GENOMIC DNA]</scope>
    <source>
        <strain evidence="1 2">AM42-1AC</strain>
    </source>
</reference>
<gene>
    <name evidence="1" type="ORF">DW914_11285</name>
</gene>
<dbReference type="Gene3D" id="3.40.50.300">
    <property type="entry name" value="P-loop containing nucleotide triphosphate hydrolases"/>
    <property type="match status" value="1"/>
</dbReference>
<evidence type="ECO:0000313" key="1">
    <source>
        <dbReference type="EMBL" id="RHA87409.1"/>
    </source>
</evidence>
<protein>
    <recommendedName>
        <fullName evidence="3">Terminase large subunit gp17-like C-terminal domain-containing protein</fullName>
    </recommendedName>
</protein>
<comment type="caution">
    <text evidence="1">The sequence shown here is derived from an EMBL/GenBank/DDBJ whole genome shotgun (WGS) entry which is preliminary data.</text>
</comment>
<dbReference type="AlphaFoldDB" id="A0A413TQW2"/>
<dbReference type="InterPro" id="IPR006517">
    <property type="entry name" value="Phage_terminase_lsu-like_C"/>
</dbReference>
<name>A0A413TQW2_9FIRM</name>
<dbReference type="InterPro" id="IPR027417">
    <property type="entry name" value="P-loop_NTPase"/>
</dbReference>
<proteinExistence type="predicted"/>